<accession>A0A1Y2CA62</accession>
<proteinExistence type="predicted"/>
<dbReference type="AlphaFoldDB" id="A0A1Y2CA62"/>
<dbReference type="Proteomes" id="UP000193642">
    <property type="component" value="Unassembled WGS sequence"/>
</dbReference>
<name>A0A1Y2CA62_9FUNG</name>
<evidence type="ECO:0000313" key="3">
    <source>
        <dbReference type="Proteomes" id="UP000193642"/>
    </source>
</evidence>
<evidence type="ECO:0000313" key="2">
    <source>
        <dbReference type="EMBL" id="ORY43744.1"/>
    </source>
</evidence>
<dbReference type="EMBL" id="MCGO01000024">
    <property type="protein sequence ID" value="ORY43744.1"/>
    <property type="molecule type" value="Genomic_DNA"/>
</dbReference>
<dbReference type="PROSITE" id="PS50008">
    <property type="entry name" value="PIPLC_Y_DOMAIN"/>
    <property type="match status" value="1"/>
</dbReference>
<gene>
    <name evidence="2" type="ORF">BCR33DRAFT_247346</name>
</gene>
<dbReference type="GO" id="GO:0004435">
    <property type="term" value="F:phosphatidylinositol-4,5-bisphosphate phospholipase C activity"/>
    <property type="evidence" value="ECO:0007669"/>
    <property type="project" value="InterPro"/>
</dbReference>
<comment type="caution">
    <text evidence="2">The sequence shown here is derived from an EMBL/GenBank/DDBJ whole genome shotgun (WGS) entry which is preliminary data.</text>
</comment>
<dbReference type="GO" id="GO:0035556">
    <property type="term" value="P:intracellular signal transduction"/>
    <property type="evidence" value="ECO:0007669"/>
    <property type="project" value="InterPro"/>
</dbReference>
<feature type="domain" description="PI-PLC Y-box" evidence="1">
    <location>
        <begin position="19"/>
        <end position="59"/>
    </location>
</feature>
<dbReference type="GO" id="GO:0006629">
    <property type="term" value="P:lipid metabolic process"/>
    <property type="evidence" value="ECO:0007669"/>
    <property type="project" value="InterPro"/>
</dbReference>
<reference evidence="2 3" key="1">
    <citation type="submission" date="2016-07" db="EMBL/GenBank/DDBJ databases">
        <title>Pervasive Adenine N6-methylation of Active Genes in Fungi.</title>
        <authorList>
            <consortium name="DOE Joint Genome Institute"/>
            <person name="Mondo S.J."/>
            <person name="Dannebaum R.O."/>
            <person name="Kuo R.C."/>
            <person name="Labutti K."/>
            <person name="Haridas S."/>
            <person name="Kuo A."/>
            <person name="Salamov A."/>
            <person name="Ahrendt S.R."/>
            <person name="Lipzen A."/>
            <person name="Sullivan W."/>
            <person name="Andreopoulos W.B."/>
            <person name="Clum A."/>
            <person name="Lindquist E."/>
            <person name="Daum C."/>
            <person name="Ramamoorthy G.K."/>
            <person name="Gryganskyi A."/>
            <person name="Culley D."/>
            <person name="Magnuson J.K."/>
            <person name="James T.Y."/>
            <person name="O'Malley M.A."/>
            <person name="Stajich J.E."/>
            <person name="Spatafora J.W."/>
            <person name="Visel A."/>
            <person name="Grigoriev I.V."/>
        </authorList>
    </citation>
    <scope>NUCLEOTIDE SEQUENCE [LARGE SCALE GENOMIC DNA]</scope>
    <source>
        <strain evidence="2 3">JEL800</strain>
    </source>
</reference>
<keyword evidence="3" id="KW-1185">Reference proteome</keyword>
<protein>
    <recommendedName>
        <fullName evidence="1">PI-PLC Y-box domain-containing protein</fullName>
    </recommendedName>
</protein>
<sequence>MGEWLSGGYQKAIHCRKSLMDLVVYCKAVRFTGIEMLESMKYDEMVSITETKFLSLLSKPHPSSSTPRLPHFDPHSLDPPTFPPFYIPITCTHSTHS</sequence>
<organism evidence="2 3">
    <name type="scientific">Rhizoclosmatium globosum</name>
    <dbReference type="NCBI Taxonomy" id="329046"/>
    <lineage>
        <taxon>Eukaryota</taxon>
        <taxon>Fungi</taxon>
        <taxon>Fungi incertae sedis</taxon>
        <taxon>Chytridiomycota</taxon>
        <taxon>Chytridiomycota incertae sedis</taxon>
        <taxon>Chytridiomycetes</taxon>
        <taxon>Chytridiales</taxon>
        <taxon>Chytriomycetaceae</taxon>
        <taxon>Rhizoclosmatium</taxon>
    </lineage>
</organism>
<evidence type="ECO:0000259" key="1">
    <source>
        <dbReference type="PROSITE" id="PS50008"/>
    </source>
</evidence>
<dbReference type="InterPro" id="IPR001711">
    <property type="entry name" value="PLipase_C_Pinositol-sp_Y"/>
</dbReference>